<name>A0A6L2PJ43_COPFO</name>
<dbReference type="InParanoid" id="A0A6L2PJ43"/>
<dbReference type="Pfam" id="PF01490">
    <property type="entry name" value="Aa_trans"/>
    <property type="match status" value="1"/>
</dbReference>
<feature type="domain" description="Amino acid transporter transmembrane" evidence="7">
    <location>
        <begin position="77"/>
        <end position="198"/>
    </location>
</feature>
<dbReference type="OrthoDB" id="1684102at2759"/>
<accession>A0A6L2PJ43</accession>
<evidence type="ECO:0000313" key="9">
    <source>
        <dbReference type="Proteomes" id="UP000502823"/>
    </source>
</evidence>
<evidence type="ECO:0000256" key="4">
    <source>
        <dbReference type="ARBA" id="ARBA00023136"/>
    </source>
</evidence>
<evidence type="ECO:0000259" key="7">
    <source>
        <dbReference type="Pfam" id="PF01490"/>
    </source>
</evidence>
<comment type="subcellular location">
    <subcellularLocation>
        <location evidence="1">Membrane</location>
        <topology evidence="1">Multi-pass membrane protein</topology>
    </subcellularLocation>
</comment>
<feature type="transmembrane region" description="Helical" evidence="6">
    <location>
        <begin position="172"/>
        <end position="195"/>
    </location>
</feature>
<dbReference type="Proteomes" id="UP000502823">
    <property type="component" value="Unassembled WGS sequence"/>
</dbReference>
<dbReference type="GO" id="GO:0005774">
    <property type="term" value="C:vacuolar membrane"/>
    <property type="evidence" value="ECO:0007669"/>
    <property type="project" value="TreeGrafter"/>
</dbReference>
<protein>
    <recommendedName>
        <fullName evidence="7">Amino acid transporter transmembrane domain-containing protein</fullName>
    </recommendedName>
</protein>
<dbReference type="GO" id="GO:0015179">
    <property type="term" value="F:L-amino acid transmembrane transporter activity"/>
    <property type="evidence" value="ECO:0007669"/>
    <property type="project" value="TreeGrafter"/>
</dbReference>
<evidence type="ECO:0000256" key="2">
    <source>
        <dbReference type="ARBA" id="ARBA00022692"/>
    </source>
</evidence>
<comment type="caution">
    <text evidence="8">The sequence shown here is derived from an EMBL/GenBank/DDBJ whole genome shotgun (WGS) entry which is preliminary data.</text>
</comment>
<evidence type="ECO:0000256" key="1">
    <source>
        <dbReference type="ARBA" id="ARBA00004141"/>
    </source>
</evidence>
<evidence type="ECO:0000256" key="5">
    <source>
        <dbReference type="SAM" id="MobiDB-lite"/>
    </source>
</evidence>
<dbReference type="InterPro" id="IPR013057">
    <property type="entry name" value="AA_transpt_TM"/>
</dbReference>
<evidence type="ECO:0000313" key="8">
    <source>
        <dbReference type="EMBL" id="GFG32601.1"/>
    </source>
</evidence>
<dbReference type="EMBL" id="BLKM01011265">
    <property type="protein sequence ID" value="GFG32601.1"/>
    <property type="molecule type" value="Genomic_DNA"/>
</dbReference>
<evidence type="ECO:0000256" key="3">
    <source>
        <dbReference type="ARBA" id="ARBA00022989"/>
    </source>
</evidence>
<keyword evidence="4 6" id="KW-0472">Membrane</keyword>
<dbReference type="PANTHER" id="PTHR22950">
    <property type="entry name" value="AMINO ACID TRANSPORTER"/>
    <property type="match status" value="1"/>
</dbReference>
<keyword evidence="2 6" id="KW-0812">Transmembrane</keyword>
<keyword evidence="3 6" id="KW-1133">Transmembrane helix</keyword>
<dbReference type="PANTHER" id="PTHR22950:SF349">
    <property type="entry name" value="AMINO ACID TRANSPORTER TRANSMEMBRANE DOMAIN-CONTAINING PROTEIN"/>
    <property type="match status" value="1"/>
</dbReference>
<sequence length="238" mass="26565">MRKEERQPLLLSNTEPLNDTYDKGPIPRPDIRTSPDSMIVHLPGHLESGGPMDIKPSYGNSLGDGLYNPILNRQLEHPTSNMDTMIHLLKGNIGTGILAMPDAFKNAGLVVGTIGTLLMGIICTHCMHMLVKCSHELCQKIQVPALGFSEVCETAFQTGPPNLRKYSRAVRIIINVFLCITQLGFCCVYFVFVAANLVEPDRRKITDGWLEDGGGLFRYACLVWVWKDRKHYHSVRAT</sequence>
<reference evidence="9" key="1">
    <citation type="submission" date="2020-01" db="EMBL/GenBank/DDBJ databases">
        <title>Draft genome sequence of the Termite Coptotermes fromosanus.</title>
        <authorList>
            <person name="Itakura S."/>
            <person name="Yosikawa Y."/>
            <person name="Umezawa K."/>
        </authorList>
    </citation>
    <scope>NUCLEOTIDE SEQUENCE [LARGE SCALE GENOMIC DNA]</scope>
</reference>
<organism evidence="8 9">
    <name type="scientific">Coptotermes formosanus</name>
    <name type="common">Formosan subterranean termite</name>
    <dbReference type="NCBI Taxonomy" id="36987"/>
    <lineage>
        <taxon>Eukaryota</taxon>
        <taxon>Metazoa</taxon>
        <taxon>Ecdysozoa</taxon>
        <taxon>Arthropoda</taxon>
        <taxon>Hexapoda</taxon>
        <taxon>Insecta</taxon>
        <taxon>Pterygota</taxon>
        <taxon>Neoptera</taxon>
        <taxon>Polyneoptera</taxon>
        <taxon>Dictyoptera</taxon>
        <taxon>Blattodea</taxon>
        <taxon>Blattoidea</taxon>
        <taxon>Termitoidae</taxon>
        <taxon>Rhinotermitidae</taxon>
        <taxon>Coptotermes</taxon>
    </lineage>
</organism>
<evidence type="ECO:0000256" key="6">
    <source>
        <dbReference type="SAM" id="Phobius"/>
    </source>
</evidence>
<gene>
    <name evidence="8" type="ORF">Cfor_11003</name>
</gene>
<keyword evidence="9" id="KW-1185">Reference proteome</keyword>
<dbReference type="AlphaFoldDB" id="A0A6L2PJ43"/>
<feature type="region of interest" description="Disordered" evidence="5">
    <location>
        <begin position="1"/>
        <end position="34"/>
    </location>
</feature>
<proteinExistence type="predicted"/>